<feature type="transmembrane region" description="Helical" evidence="2">
    <location>
        <begin position="46"/>
        <end position="70"/>
    </location>
</feature>
<dbReference type="VEuPathDB" id="FungiDB:G647_06571"/>
<comment type="caution">
    <text evidence="3">The sequence shown here is derived from an EMBL/GenBank/DDBJ whole genome shotgun (WGS) entry which is preliminary data.</text>
</comment>
<dbReference type="Proteomes" id="UP000094526">
    <property type="component" value="Unassembled WGS sequence"/>
</dbReference>
<gene>
    <name evidence="3" type="ORF">CLCR_08683</name>
</gene>
<keyword evidence="2" id="KW-1133">Transmembrane helix</keyword>
<feature type="region of interest" description="Disordered" evidence="1">
    <location>
        <begin position="317"/>
        <end position="358"/>
    </location>
</feature>
<dbReference type="AlphaFoldDB" id="A0A1C1CSP7"/>
<dbReference type="EMBL" id="LGRB01000009">
    <property type="protein sequence ID" value="OCT51518.1"/>
    <property type="molecule type" value="Genomic_DNA"/>
</dbReference>
<evidence type="ECO:0000313" key="3">
    <source>
        <dbReference type="EMBL" id="OCT51518.1"/>
    </source>
</evidence>
<reference evidence="4" key="1">
    <citation type="submission" date="2015-07" db="EMBL/GenBank/DDBJ databases">
        <authorList>
            <person name="Teixeira M.M."/>
            <person name="Souza R.C."/>
            <person name="Almeida L.G."/>
            <person name="Vicente V.A."/>
            <person name="de Hoog S."/>
            <person name="Bocca A.L."/>
            <person name="de Almeida S.R."/>
            <person name="Vasconcelos A.T."/>
            <person name="Felipe M.S."/>
        </authorList>
    </citation>
    <scope>NUCLEOTIDE SEQUENCE [LARGE SCALE GENOMIC DNA]</scope>
    <source>
        <strain evidence="4">KSF</strain>
    </source>
</reference>
<keyword evidence="2" id="KW-0812">Transmembrane</keyword>
<dbReference type="OrthoDB" id="4160315at2759"/>
<feature type="transmembrane region" description="Helical" evidence="2">
    <location>
        <begin position="98"/>
        <end position="118"/>
    </location>
</feature>
<accession>A0A1C1CSP7</accession>
<dbReference type="VEuPathDB" id="FungiDB:CLCR_08683"/>
<keyword evidence="2" id="KW-0472">Membrane</keyword>
<protein>
    <submittedName>
        <fullName evidence="3">Uncharacterized protein</fullName>
    </submittedName>
</protein>
<feature type="compositionally biased region" description="Basic and acidic residues" evidence="1">
    <location>
        <begin position="241"/>
        <end position="263"/>
    </location>
</feature>
<sequence>MQVRAAQVILLIFSLVLSVVILIASSKYAAWSHSMVSAAAGTWLPLVFYVGTIPFVSLLYIVAHLAALQFNGLPSPPYLRNGGYSFPKSNAHPYDADYAVTSSFFILCVTVLYMLAWLGQSILCTSCELAPILQGHQGLVPKWCPQSRFRDSGQPGLANMLGTLAPVKDFLQWVMVVLAAALIECARREYVRAEVVRRQQVRMMGAGVDFGGPSQGANAVVPTKTPGVELNEISGPQLIFRAEEEARRRKEEEERKQREEEKRKKQLATGGSSLPPQPTGQGVPGNKDNYYGNGMGLKRSGTLNYMYESRVATGPAAVATEPVAPRPAQTTAPKRSPQPVAPPPPGKTDNYYGNATGLKRSGTLNYMYESRI</sequence>
<feature type="region of interest" description="Disordered" evidence="1">
    <location>
        <begin position="227"/>
        <end position="294"/>
    </location>
</feature>
<evidence type="ECO:0000256" key="1">
    <source>
        <dbReference type="SAM" id="MobiDB-lite"/>
    </source>
</evidence>
<evidence type="ECO:0000256" key="2">
    <source>
        <dbReference type="SAM" id="Phobius"/>
    </source>
</evidence>
<organism evidence="3 4">
    <name type="scientific">Cladophialophora carrionii</name>
    <dbReference type="NCBI Taxonomy" id="86049"/>
    <lineage>
        <taxon>Eukaryota</taxon>
        <taxon>Fungi</taxon>
        <taxon>Dikarya</taxon>
        <taxon>Ascomycota</taxon>
        <taxon>Pezizomycotina</taxon>
        <taxon>Eurotiomycetes</taxon>
        <taxon>Chaetothyriomycetidae</taxon>
        <taxon>Chaetothyriales</taxon>
        <taxon>Herpotrichiellaceae</taxon>
        <taxon>Cladophialophora</taxon>
    </lineage>
</organism>
<name>A0A1C1CSP7_9EURO</name>
<evidence type="ECO:0000313" key="4">
    <source>
        <dbReference type="Proteomes" id="UP000094526"/>
    </source>
</evidence>
<keyword evidence="4" id="KW-1185">Reference proteome</keyword>
<proteinExistence type="predicted"/>
<feature type="transmembrane region" description="Helical" evidence="2">
    <location>
        <begin position="6"/>
        <end position="25"/>
    </location>
</feature>